<keyword evidence="2" id="KW-0175">Coiled coil</keyword>
<evidence type="ECO:0000313" key="8">
    <source>
        <dbReference type="Proteomes" id="UP000078240"/>
    </source>
</evidence>
<comment type="similarity">
    <text evidence="1">Belongs to the ATG16 family.</text>
</comment>
<proteinExistence type="inferred from homology"/>
<dbReference type="InterPro" id="IPR013923">
    <property type="entry name" value="Autophagy-rel_prot_16_dom"/>
</dbReference>
<name>A0A179H2X5_PURLI</name>
<sequence>MPNWREEYLSSLQDVEIKSPVNMELVQACSQMADRIAALEAERAALESQITNATTTSSAANRKASVGNSTPSDDPGVAQLRLDLAESLRSKGVAETRLRTAEEELAKLRSKTKEDTRSVRDLTADRASLKMRLKDQEHELREQRKLLEQVQDEMITLNLQVSIAEKERDKAKKENKELVDRWMKRMAQEADAMNLANEPLFDKTR</sequence>
<feature type="domain" description="Autophagy-related protein 16" evidence="4">
    <location>
        <begin position="7"/>
        <end position="194"/>
    </location>
</feature>
<dbReference type="OMA" id="VQACSQM"/>
<dbReference type="OrthoDB" id="8949486at2759"/>
<reference evidence="6 8" key="1">
    <citation type="submission" date="2016-01" db="EMBL/GenBank/DDBJ databases">
        <title>Biosynthesis of antibiotic leucinostatins and their inhibition on Phytophthora in bio-control Purpureocillium lilacinum.</title>
        <authorList>
            <person name="Wang G."/>
            <person name="Liu Z."/>
            <person name="Lin R."/>
            <person name="Li E."/>
            <person name="Mao Z."/>
            <person name="Ling J."/>
            <person name="Yin W."/>
            <person name="Xie B."/>
        </authorList>
    </citation>
    <scope>NUCLEOTIDE SEQUENCE [LARGE SCALE GENOMIC DNA]</scope>
    <source>
        <strain evidence="6">PLBJ-1</strain>
        <strain evidence="7">PLFJ-1</strain>
    </source>
</reference>
<feature type="region of interest" description="Disordered" evidence="3">
    <location>
        <begin position="54"/>
        <end position="76"/>
    </location>
</feature>
<dbReference type="Proteomes" id="UP000078340">
    <property type="component" value="Unassembled WGS sequence"/>
</dbReference>
<comment type="caution">
    <text evidence="6">The sequence shown here is derived from an EMBL/GenBank/DDBJ whole genome shotgun (WGS) entry which is preliminary data.</text>
</comment>
<feature type="coiled-coil region" evidence="2">
    <location>
        <begin position="91"/>
        <end position="181"/>
    </location>
</feature>
<evidence type="ECO:0000313" key="5">
    <source>
        <dbReference type="EMBL" id="KAK4084694.1"/>
    </source>
</evidence>
<dbReference type="Pfam" id="PF08614">
    <property type="entry name" value="ATG16"/>
    <property type="match status" value="1"/>
</dbReference>
<dbReference type="GeneID" id="28886880"/>
<dbReference type="STRING" id="33203.A0A179H2X5"/>
<dbReference type="Proteomes" id="UP000078240">
    <property type="component" value="Unassembled WGS sequence"/>
</dbReference>
<dbReference type="KEGG" id="plj:28886880"/>
<evidence type="ECO:0000256" key="2">
    <source>
        <dbReference type="SAM" id="Coils"/>
    </source>
</evidence>
<dbReference type="Proteomes" id="UP001287286">
    <property type="component" value="Unassembled WGS sequence"/>
</dbReference>
<accession>A0A179H2X5</accession>
<reference evidence="5" key="2">
    <citation type="submission" date="2023-11" db="EMBL/GenBank/DDBJ databases">
        <authorList>
            <person name="Beijen E."/>
            <person name="Ohm R.A."/>
        </authorList>
    </citation>
    <scope>NUCLEOTIDE SEQUENCE</scope>
    <source>
        <strain evidence="5">CBS 150709</strain>
    </source>
</reference>
<dbReference type="EMBL" id="LSBI01000004">
    <property type="protein sequence ID" value="OAQ90592.1"/>
    <property type="molecule type" value="Genomic_DNA"/>
</dbReference>
<evidence type="ECO:0000256" key="1">
    <source>
        <dbReference type="ARBA" id="ARBA00005331"/>
    </source>
</evidence>
<evidence type="ECO:0000313" key="6">
    <source>
        <dbReference type="EMBL" id="OAQ83813.1"/>
    </source>
</evidence>
<dbReference type="EMBL" id="LSBH01000002">
    <property type="protein sequence ID" value="OAQ83813.1"/>
    <property type="molecule type" value="Genomic_DNA"/>
</dbReference>
<evidence type="ECO:0000313" key="7">
    <source>
        <dbReference type="EMBL" id="OAQ90592.1"/>
    </source>
</evidence>
<dbReference type="EMBL" id="JAWRVI010000051">
    <property type="protein sequence ID" value="KAK4084694.1"/>
    <property type="molecule type" value="Genomic_DNA"/>
</dbReference>
<evidence type="ECO:0000313" key="9">
    <source>
        <dbReference type="Proteomes" id="UP001287286"/>
    </source>
</evidence>
<reference evidence="5 9" key="3">
    <citation type="journal article" date="2024" name="Microbiol. Resour. Announc.">
        <title>Genome annotations for the ascomycete fungi Trichoderma harzianum, Trichoderma aggressivum, and Purpureocillium lilacinum.</title>
        <authorList>
            <person name="Beijen E.P.W."/>
            <person name="Ohm R.A."/>
        </authorList>
    </citation>
    <scope>NUCLEOTIDE SEQUENCE [LARGE SCALE GENOMIC DNA]</scope>
    <source>
        <strain evidence="5 9">CBS 150709</strain>
    </source>
</reference>
<protein>
    <submittedName>
        <fullName evidence="6">Autophagy-related protein 16</fullName>
    </submittedName>
</protein>
<dbReference type="CDD" id="cd22887">
    <property type="entry name" value="Atg16_CCD"/>
    <property type="match status" value="1"/>
</dbReference>
<dbReference type="RefSeq" id="XP_018179311.1">
    <property type="nucleotide sequence ID" value="XM_018321831.1"/>
</dbReference>
<keyword evidence="9" id="KW-1185">Reference proteome</keyword>
<gene>
    <name evidence="5" type="ORF">Purlil1_10279</name>
    <name evidence="6" type="ORF">VFPBJ_02580</name>
    <name evidence="7" type="ORF">VFPFJ_04751</name>
</gene>
<evidence type="ECO:0000256" key="3">
    <source>
        <dbReference type="SAM" id="MobiDB-lite"/>
    </source>
</evidence>
<dbReference type="AlphaFoldDB" id="A0A179H2X5"/>
<organism evidence="6 8">
    <name type="scientific">Purpureocillium lilacinum</name>
    <name type="common">Paecilomyces lilacinus</name>
    <dbReference type="NCBI Taxonomy" id="33203"/>
    <lineage>
        <taxon>Eukaryota</taxon>
        <taxon>Fungi</taxon>
        <taxon>Dikarya</taxon>
        <taxon>Ascomycota</taxon>
        <taxon>Pezizomycotina</taxon>
        <taxon>Sordariomycetes</taxon>
        <taxon>Hypocreomycetidae</taxon>
        <taxon>Hypocreales</taxon>
        <taxon>Ophiocordycipitaceae</taxon>
        <taxon>Purpureocillium</taxon>
    </lineage>
</organism>
<dbReference type="Gene3D" id="1.20.5.170">
    <property type="match status" value="1"/>
</dbReference>
<evidence type="ECO:0000259" key="4">
    <source>
        <dbReference type="Pfam" id="PF08614"/>
    </source>
</evidence>